<dbReference type="CDD" id="cd23649">
    <property type="entry name" value="Khc_CBD_cc"/>
    <property type="match status" value="1"/>
</dbReference>
<evidence type="ECO:0000256" key="10">
    <source>
        <dbReference type="RuleBase" id="RU000394"/>
    </source>
</evidence>
<keyword evidence="3 10" id="KW-0493">Microtubule</keyword>
<dbReference type="PROSITE" id="PS00411">
    <property type="entry name" value="KINESIN_MOTOR_1"/>
    <property type="match status" value="1"/>
</dbReference>
<evidence type="ECO:0000256" key="7">
    <source>
        <dbReference type="ARBA" id="ARBA00023175"/>
    </source>
</evidence>
<dbReference type="InterPro" id="IPR027640">
    <property type="entry name" value="Kinesin-like_fam"/>
</dbReference>
<evidence type="ECO:0000313" key="13">
    <source>
        <dbReference type="EMBL" id="CUG67665.1"/>
    </source>
</evidence>
<dbReference type="GO" id="GO:0007018">
    <property type="term" value="P:microtubule-based movement"/>
    <property type="evidence" value="ECO:0007669"/>
    <property type="project" value="InterPro"/>
</dbReference>
<dbReference type="GO" id="GO:0005874">
    <property type="term" value="C:microtubule"/>
    <property type="evidence" value="ECO:0007669"/>
    <property type="project" value="UniProtKB-KW"/>
</dbReference>
<dbReference type="GO" id="GO:0008017">
    <property type="term" value="F:microtubule binding"/>
    <property type="evidence" value="ECO:0007669"/>
    <property type="project" value="InterPro"/>
</dbReference>
<feature type="domain" description="Kinesin motor" evidence="12">
    <location>
        <begin position="27"/>
        <end position="388"/>
    </location>
</feature>
<feature type="compositionally biased region" description="Polar residues" evidence="11">
    <location>
        <begin position="459"/>
        <end position="472"/>
    </location>
</feature>
<evidence type="ECO:0000256" key="8">
    <source>
        <dbReference type="ARBA" id="ARBA00023212"/>
    </source>
</evidence>
<dbReference type="PRINTS" id="PR00380">
    <property type="entry name" value="KINESINHEAVY"/>
</dbReference>
<feature type="compositionally biased region" description="Polar residues" evidence="11">
    <location>
        <begin position="763"/>
        <end position="779"/>
    </location>
</feature>
<reference evidence="14" key="1">
    <citation type="submission" date="2015-09" db="EMBL/GenBank/DDBJ databases">
        <authorList>
            <consortium name="Pathogen Informatics"/>
        </authorList>
    </citation>
    <scope>NUCLEOTIDE SEQUENCE [LARGE SCALE GENOMIC DNA]</scope>
    <source>
        <strain evidence="14">Lake Konstanz</strain>
    </source>
</reference>
<evidence type="ECO:0000256" key="1">
    <source>
        <dbReference type="ARBA" id="ARBA00004245"/>
    </source>
</evidence>
<comment type="similarity">
    <text evidence="9 10">Belongs to the TRAFAC class myosin-kinesin ATPase superfamily. Kinesin family.</text>
</comment>
<evidence type="ECO:0000256" key="11">
    <source>
        <dbReference type="SAM" id="MobiDB-lite"/>
    </source>
</evidence>
<dbReference type="EMBL" id="CYKH01000929">
    <property type="protein sequence ID" value="CUG67665.1"/>
    <property type="molecule type" value="Genomic_DNA"/>
</dbReference>
<dbReference type="InterPro" id="IPR027417">
    <property type="entry name" value="P-loop_NTPase"/>
</dbReference>
<dbReference type="Proteomes" id="UP000051952">
    <property type="component" value="Unassembled WGS sequence"/>
</dbReference>
<keyword evidence="6" id="KW-0175">Coiled coil</keyword>
<dbReference type="InterPro" id="IPR059182">
    <property type="entry name" value="Khc_C"/>
</dbReference>
<dbReference type="PANTHER" id="PTHR47968:SF17">
    <property type="entry name" value="KINESIN-LIKE PROTEIN"/>
    <property type="match status" value="1"/>
</dbReference>
<sequence length="779" mass="86649">MSYPIMAQSSQASSTSVTPINSSSGENIRVCARFRPINKSEDRDRTCVSFQDNESLELVSSEGDAFPFTFSKVFRSDSSQEEVYRSIGEPVVRDVLEGYNGTIFVYGQTGSGKTYTMMGAELHHNGNTFQQQQQSSNNNSMFTSRGSVVNSALASPPQFHFDGPLAGIIPRAVFDLFDRIQRADAELVFDIKMFFVEIYMEHVRDLLEPSRTNLNVREDPSTNSFYVDGCECPYIGSAEEVLVYVEQGLRNRATASTKMNDVSSRSHCLLGLTIKSTHAHRGESKVGKLYLVDLAGSEKVAKTRAEGVQLEEAKLINKSLTMLGLVIKNLTESRSQHIPYRDSKLTKILQDALGGNSRTSLMVCCSPSVLHSQETHSTLRFGARAKKIQCYRLLKERSCGSRTASHRLQHWQQSSLPPPPLPRRLPQRPATWALPSWSWRPGFVRWPIFTNPNSPQKMSGFNSCSWSPMSARQQTQQQEEATNSLTEEVKAWQVEYQELTQELQLQSRRLDRERAGRTGDRALLEKLLDSTLQARNEVQWIRSITCEALREIQLQVAPSLAAAGAPGAAIGSLTMTQSGGLPPLASGAPSEALSAAGNNNPAQIIVHLSQRLHMVDKQYNDLEHSWRDLMNENGALMLEMQLADKKLAIRHDRIENLKAGLRQERDISKGLQDELEQERKGYKDKVIEARSDAEYWRHRFEAMQQAFLQARSGGSFDKNLNSSSSSGLAATTSSVTAAALGSLTPQHSRVIKHIRGGVRVSPPSASHTRESSTAVAERD</sequence>
<keyword evidence="7 9" id="KW-0505">Motor protein</keyword>
<feature type="region of interest" description="Disordered" evidence="11">
    <location>
        <begin position="754"/>
        <end position="779"/>
    </location>
</feature>
<dbReference type="PANTHER" id="PTHR47968">
    <property type="entry name" value="CENTROMERE PROTEIN E"/>
    <property type="match status" value="1"/>
</dbReference>
<dbReference type="OrthoDB" id="3176171at2759"/>
<evidence type="ECO:0000256" key="6">
    <source>
        <dbReference type="ARBA" id="ARBA00023054"/>
    </source>
</evidence>
<evidence type="ECO:0000256" key="2">
    <source>
        <dbReference type="ARBA" id="ARBA00022490"/>
    </source>
</evidence>
<gene>
    <name evidence="13" type="ORF">BSAL_82925</name>
</gene>
<dbReference type="AlphaFoldDB" id="A0A0S4J3F5"/>
<evidence type="ECO:0000256" key="5">
    <source>
        <dbReference type="ARBA" id="ARBA00022840"/>
    </source>
</evidence>
<name>A0A0S4J3F5_BODSA</name>
<dbReference type="SUPFAM" id="SSF52540">
    <property type="entry name" value="P-loop containing nucleoside triphosphate hydrolases"/>
    <property type="match status" value="1"/>
</dbReference>
<keyword evidence="8" id="KW-0206">Cytoskeleton</keyword>
<evidence type="ECO:0000256" key="3">
    <source>
        <dbReference type="ARBA" id="ARBA00022701"/>
    </source>
</evidence>
<evidence type="ECO:0000256" key="4">
    <source>
        <dbReference type="ARBA" id="ARBA00022741"/>
    </source>
</evidence>
<protein>
    <recommendedName>
        <fullName evidence="10">Kinesin-like protein</fullName>
    </recommendedName>
</protein>
<organism evidence="13 14">
    <name type="scientific">Bodo saltans</name>
    <name type="common">Flagellated protozoan</name>
    <dbReference type="NCBI Taxonomy" id="75058"/>
    <lineage>
        <taxon>Eukaryota</taxon>
        <taxon>Discoba</taxon>
        <taxon>Euglenozoa</taxon>
        <taxon>Kinetoplastea</taxon>
        <taxon>Metakinetoplastina</taxon>
        <taxon>Eubodonida</taxon>
        <taxon>Bodonidae</taxon>
        <taxon>Bodo</taxon>
    </lineage>
</organism>
<dbReference type="SMART" id="SM00129">
    <property type="entry name" value="KISc"/>
    <property type="match status" value="1"/>
</dbReference>
<keyword evidence="5 9" id="KW-0067">ATP-binding</keyword>
<accession>A0A0S4J3F5</accession>
<feature type="region of interest" description="Disordered" evidence="11">
    <location>
        <begin position="459"/>
        <end position="484"/>
    </location>
</feature>
<keyword evidence="4 9" id="KW-0547">Nucleotide-binding</keyword>
<evidence type="ECO:0000259" key="12">
    <source>
        <dbReference type="PROSITE" id="PS50067"/>
    </source>
</evidence>
<evidence type="ECO:0000313" key="14">
    <source>
        <dbReference type="Proteomes" id="UP000051952"/>
    </source>
</evidence>
<comment type="subcellular location">
    <subcellularLocation>
        <location evidence="1">Cytoplasm</location>
        <location evidence="1">Cytoskeleton</location>
    </subcellularLocation>
</comment>
<dbReference type="VEuPathDB" id="TriTrypDB:BSAL_24340"/>
<dbReference type="InterPro" id="IPR019821">
    <property type="entry name" value="Kinesin_motor_CS"/>
</dbReference>
<dbReference type="GO" id="GO:0003777">
    <property type="term" value="F:microtubule motor activity"/>
    <property type="evidence" value="ECO:0007669"/>
    <property type="project" value="InterPro"/>
</dbReference>
<feature type="binding site" evidence="9">
    <location>
        <begin position="107"/>
        <end position="114"/>
    </location>
    <ligand>
        <name>ATP</name>
        <dbReference type="ChEBI" id="CHEBI:30616"/>
    </ligand>
</feature>
<dbReference type="InterPro" id="IPR036961">
    <property type="entry name" value="Kinesin_motor_dom_sf"/>
</dbReference>
<dbReference type="PROSITE" id="PS50067">
    <property type="entry name" value="KINESIN_MOTOR_2"/>
    <property type="match status" value="1"/>
</dbReference>
<dbReference type="InterPro" id="IPR001752">
    <property type="entry name" value="Kinesin_motor_dom"/>
</dbReference>
<keyword evidence="14" id="KW-1185">Reference proteome</keyword>
<dbReference type="Pfam" id="PF00225">
    <property type="entry name" value="Kinesin"/>
    <property type="match status" value="1"/>
</dbReference>
<evidence type="ECO:0000256" key="9">
    <source>
        <dbReference type="PROSITE-ProRule" id="PRU00283"/>
    </source>
</evidence>
<feature type="region of interest" description="Disordered" evidence="11">
    <location>
        <begin position="1"/>
        <end position="23"/>
    </location>
</feature>
<keyword evidence="2" id="KW-0963">Cytoplasm</keyword>
<dbReference type="GO" id="GO:0005524">
    <property type="term" value="F:ATP binding"/>
    <property type="evidence" value="ECO:0007669"/>
    <property type="project" value="UniProtKB-UniRule"/>
</dbReference>
<proteinExistence type="inferred from homology"/>
<feature type="compositionally biased region" description="Low complexity" evidence="11">
    <location>
        <begin position="7"/>
        <end position="23"/>
    </location>
</feature>
<dbReference type="Gene3D" id="3.40.850.10">
    <property type="entry name" value="Kinesin motor domain"/>
    <property type="match status" value="1"/>
</dbReference>